<reference evidence="10 11" key="1">
    <citation type="submission" date="2018-05" db="EMBL/GenBank/DDBJ databases">
        <title>Acuticoccus sediminis sp. nov., isolated from deep-sea sediment of Indian Ocean.</title>
        <authorList>
            <person name="Liu X."/>
            <person name="Lai Q."/>
            <person name="Du Y."/>
            <person name="Sun F."/>
            <person name="Zhang X."/>
            <person name="Wang S."/>
            <person name="Shao Z."/>
        </authorList>
    </citation>
    <scope>NUCLEOTIDE SEQUENCE [LARGE SCALE GENOMIC DNA]</scope>
    <source>
        <strain evidence="10 11">PTG4-2</strain>
    </source>
</reference>
<evidence type="ECO:0000256" key="8">
    <source>
        <dbReference type="SAM" id="MobiDB-lite"/>
    </source>
</evidence>
<name>A0A8B2P057_9HYPH</name>
<dbReference type="Pfam" id="PF00085">
    <property type="entry name" value="Thioredoxin"/>
    <property type="match status" value="1"/>
</dbReference>
<dbReference type="FunFam" id="3.40.30.10:FF:000001">
    <property type="entry name" value="Thioredoxin"/>
    <property type="match status" value="1"/>
</dbReference>
<dbReference type="PROSITE" id="PS51352">
    <property type="entry name" value="THIOREDOXIN_2"/>
    <property type="match status" value="1"/>
</dbReference>
<feature type="domain" description="Thioredoxin" evidence="9">
    <location>
        <begin position="9"/>
        <end position="152"/>
    </location>
</feature>
<protein>
    <recommendedName>
        <fullName evidence="6">Thioredoxin</fullName>
    </recommendedName>
</protein>
<dbReference type="EMBL" id="QHHQ01000001">
    <property type="protein sequence ID" value="RAI03344.1"/>
    <property type="molecule type" value="Genomic_DNA"/>
</dbReference>
<dbReference type="GO" id="GO:0006950">
    <property type="term" value="P:response to stress"/>
    <property type="evidence" value="ECO:0007669"/>
    <property type="project" value="UniProtKB-ARBA"/>
</dbReference>
<dbReference type="Gene3D" id="1.25.40.10">
    <property type="entry name" value="Tetratricopeptide repeat domain"/>
    <property type="match status" value="2"/>
</dbReference>
<dbReference type="InterPro" id="IPR013766">
    <property type="entry name" value="Thioredoxin_domain"/>
</dbReference>
<dbReference type="Gene3D" id="3.40.30.10">
    <property type="entry name" value="Glutaredoxin"/>
    <property type="match status" value="1"/>
</dbReference>
<evidence type="ECO:0000256" key="4">
    <source>
        <dbReference type="ARBA" id="ARBA00023157"/>
    </source>
</evidence>
<comment type="similarity">
    <text evidence="1">Belongs to the thioredoxin family.</text>
</comment>
<evidence type="ECO:0000256" key="3">
    <source>
        <dbReference type="ARBA" id="ARBA00022982"/>
    </source>
</evidence>
<dbReference type="Pfam" id="PF14561">
    <property type="entry name" value="TPR_20"/>
    <property type="match status" value="1"/>
</dbReference>
<evidence type="ECO:0000313" key="11">
    <source>
        <dbReference type="Proteomes" id="UP000249590"/>
    </source>
</evidence>
<keyword evidence="7" id="KW-0802">TPR repeat</keyword>
<dbReference type="SUPFAM" id="SSF48452">
    <property type="entry name" value="TPR-like"/>
    <property type="match status" value="1"/>
</dbReference>
<dbReference type="PANTHER" id="PTHR45663">
    <property type="entry name" value="GEO12009P1"/>
    <property type="match status" value="1"/>
</dbReference>
<dbReference type="PRINTS" id="PR00421">
    <property type="entry name" value="THIOREDOXIN"/>
</dbReference>
<keyword evidence="5" id="KW-0676">Redox-active center</keyword>
<evidence type="ECO:0000256" key="1">
    <source>
        <dbReference type="ARBA" id="ARBA00008987"/>
    </source>
</evidence>
<evidence type="ECO:0000256" key="5">
    <source>
        <dbReference type="ARBA" id="ARBA00023284"/>
    </source>
</evidence>
<feature type="repeat" description="TPR" evidence="7">
    <location>
        <begin position="139"/>
        <end position="172"/>
    </location>
</feature>
<evidence type="ECO:0000256" key="7">
    <source>
        <dbReference type="PROSITE-ProRule" id="PRU00339"/>
    </source>
</evidence>
<dbReference type="SMART" id="SM00028">
    <property type="entry name" value="TPR"/>
    <property type="match status" value="2"/>
</dbReference>
<dbReference type="GO" id="GO:0045454">
    <property type="term" value="P:cell redox homeostasis"/>
    <property type="evidence" value="ECO:0007669"/>
    <property type="project" value="TreeGrafter"/>
</dbReference>
<dbReference type="PROSITE" id="PS50005">
    <property type="entry name" value="TPR"/>
    <property type="match status" value="1"/>
</dbReference>
<feature type="compositionally biased region" description="Polar residues" evidence="8">
    <location>
        <begin position="1"/>
        <end position="21"/>
    </location>
</feature>
<accession>A0A8B2P057</accession>
<organism evidence="10 11">
    <name type="scientific">Acuticoccus sediminis</name>
    <dbReference type="NCBI Taxonomy" id="2184697"/>
    <lineage>
        <taxon>Bacteria</taxon>
        <taxon>Pseudomonadati</taxon>
        <taxon>Pseudomonadota</taxon>
        <taxon>Alphaproteobacteria</taxon>
        <taxon>Hyphomicrobiales</taxon>
        <taxon>Amorphaceae</taxon>
        <taxon>Acuticoccus</taxon>
    </lineage>
</organism>
<dbReference type="GO" id="GO:0005829">
    <property type="term" value="C:cytosol"/>
    <property type="evidence" value="ECO:0007669"/>
    <property type="project" value="TreeGrafter"/>
</dbReference>
<dbReference type="Pfam" id="PF14559">
    <property type="entry name" value="TPR_19"/>
    <property type="match status" value="1"/>
</dbReference>
<dbReference type="PROSITE" id="PS00194">
    <property type="entry name" value="THIOREDOXIN_1"/>
    <property type="match status" value="1"/>
</dbReference>
<dbReference type="CDD" id="cd02947">
    <property type="entry name" value="TRX_family"/>
    <property type="match status" value="1"/>
</dbReference>
<keyword evidence="3" id="KW-0249">Electron transport</keyword>
<dbReference type="InterPro" id="IPR017937">
    <property type="entry name" value="Thioredoxin_CS"/>
</dbReference>
<keyword evidence="4" id="KW-1015">Disulfide bond</keyword>
<sequence length="311" mass="32796">MSTLLGPSGLEISSTPGQPAATSGGDVVDTTTQTFMKDVVEASREVPVLVDFWAPWCGPCKQLAPILEKAVKAFKGAVKLVKMNIDEHPEIAGQLGIRSIPAVIAFRNGQPMDGFVGAQTEGQIRTFLERIAGPATDGVAELMEEAAAALEAGQFEQATMLYSEVLQRDPENAPAIAGLGMVSVMSGDIEAAKDLFSQIPDEMRSDPAIESLGKAIGLADQAAALGGTADLQAKVDADPNDHQARLDLAVALAGKGDKAAAVAALIEILRRDREWNEGAARKELMDFFEAWGPKDPATVAGRRKMASILFA</sequence>
<dbReference type="RefSeq" id="WP_111341937.1">
    <property type="nucleotide sequence ID" value="NZ_QHHQ01000001.1"/>
</dbReference>
<dbReference type="GO" id="GO:0015035">
    <property type="term" value="F:protein-disulfide reductase activity"/>
    <property type="evidence" value="ECO:0007669"/>
    <property type="project" value="UniProtKB-UniRule"/>
</dbReference>
<dbReference type="PANTHER" id="PTHR45663:SF11">
    <property type="entry name" value="GEO12009P1"/>
    <property type="match status" value="1"/>
</dbReference>
<evidence type="ECO:0000256" key="6">
    <source>
        <dbReference type="NCBIfam" id="TIGR01068"/>
    </source>
</evidence>
<evidence type="ECO:0000313" key="10">
    <source>
        <dbReference type="EMBL" id="RAI03344.1"/>
    </source>
</evidence>
<dbReference type="InterPro" id="IPR005746">
    <property type="entry name" value="Thioredoxin"/>
</dbReference>
<evidence type="ECO:0000259" key="9">
    <source>
        <dbReference type="PROSITE" id="PS51352"/>
    </source>
</evidence>
<dbReference type="AlphaFoldDB" id="A0A8B2P057"/>
<dbReference type="OrthoDB" id="9790390at2"/>
<dbReference type="InterPro" id="IPR011990">
    <property type="entry name" value="TPR-like_helical_dom_sf"/>
</dbReference>
<dbReference type="NCBIfam" id="TIGR01068">
    <property type="entry name" value="thioredoxin"/>
    <property type="match status" value="1"/>
</dbReference>
<evidence type="ECO:0000256" key="2">
    <source>
        <dbReference type="ARBA" id="ARBA00022448"/>
    </source>
</evidence>
<proteinExistence type="inferred from homology"/>
<dbReference type="InterPro" id="IPR019734">
    <property type="entry name" value="TPR_rpt"/>
</dbReference>
<keyword evidence="11" id="KW-1185">Reference proteome</keyword>
<keyword evidence="2" id="KW-0813">Transport</keyword>
<gene>
    <name evidence="10" type="primary">trxA</name>
    <name evidence="10" type="ORF">DLJ53_02160</name>
</gene>
<dbReference type="SUPFAM" id="SSF52833">
    <property type="entry name" value="Thioredoxin-like"/>
    <property type="match status" value="1"/>
</dbReference>
<dbReference type="Proteomes" id="UP000249590">
    <property type="component" value="Unassembled WGS sequence"/>
</dbReference>
<feature type="region of interest" description="Disordered" evidence="8">
    <location>
        <begin position="1"/>
        <end position="27"/>
    </location>
</feature>
<comment type="caution">
    <text evidence="10">The sequence shown here is derived from an EMBL/GenBank/DDBJ whole genome shotgun (WGS) entry which is preliminary data.</text>
</comment>
<dbReference type="InterPro" id="IPR036249">
    <property type="entry name" value="Thioredoxin-like_sf"/>
</dbReference>